<feature type="compositionally biased region" description="Basic and acidic residues" evidence="1">
    <location>
        <begin position="1"/>
        <end position="11"/>
    </location>
</feature>
<dbReference type="Proteomes" id="UP000298030">
    <property type="component" value="Unassembled WGS sequence"/>
</dbReference>
<gene>
    <name evidence="2" type="ORF">FA13DRAFT_140626</name>
</gene>
<dbReference type="AlphaFoldDB" id="A0A4Y7SHI5"/>
<keyword evidence="3" id="KW-1185">Reference proteome</keyword>
<dbReference type="EMBL" id="QPFP01000115">
    <property type="protein sequence ID" value="TEB21326.1"/>
    <property type="molecule type" value="Genomic_DNA"/>
</dbReference>
<feature type="region of interest" description="Disordered" evidence="1">
    <location>
        <begin position="1"/>
        <end position="28"/>
    </location>
</feature>
<proteinExistence type="predicted"/>
<evidence type="ECO:0000256" key="1">
    <source>
        <dbReference type="SAM" id="MobiDB-lite"/>
    </source>
</evidence>
<sequence>MKGDSHLRDTAMEASGLAPPKPTPYSRRTWSRRMRLSRVAATRGDCSARTSGEQRTTWTGERNCKYGLLPDCSSCFMVLVFRDNRVDTDEDESKSLCAWTARVVRYPTRLLVLLSFALGYRYG</sequence>
<accession>A0A4Y7SHI5</accession>
<reference evidence="2 3" key="1">
    <citation type="journal article" date="2019" name="Nat. Ecol. Evol.">
        <title>Megaphylogeny resolves global patterns of mushroom evolution.</title>
        <authorList>
            <person name="Varga T."/>
            <person name="Krizsan K."/>
            <person name="Foldi C."/>
            <person name="Dima B."/>
            <person name="Sanchez-Garcia M."/>
            <person name="Sanchez-Ramirez S."/>
            <person name="Szollosi G.J."/>
            <person name="Szarkandi J.G."/>
            <person name="Papp V."/>
            <person name="Albert L."/>
            <person name="Andreopoulos W."/>
            <person name="Angelini C."/>
            <person name="Antonin V."/>
            <person name="Barry K.W."/>
            <person name="Bougher N.L."/>
            <person name="Buchanan P."/>
            <person name="Buyck B."/>
            <person name="Bense V."/>
            <person name="Catcheside P."/>
            <person name="Chovatia M."/>
            <person name="Cooper J."/>
            <person name="Damon W."/>
            <person name="Desjardin D."/>
            <person name="Finy P."/>
            <person name="Geml J."/>
            <person name="Haridas S."/>
            <person name="Hughes K."/>
            <person name="Justo A."/>
            <person name="Karasinski D."/>
            <person name="Kautmanova I."/>
            <person name="Kiss B."/>
            <person name="Kocsube S."/>
            <person name="Kotiranta H."/>
            <person name="LaButti K.M."/>
            <person name="Lechner B.E."/>
            <person name="Liimatainen K."/>
            <person name="Lipzen A."/>
            <person name="Lukacs Z."/>
            <person name="Mihaltcheva S."/>
            <person name="Morgado L.N."/>
            <person name="Niskanen T."/>
            <person name="Noordeloos M.E."/>
            <person name="Ohm R.A."/>
            <person name="Ortiz-Santana B."/>
            <person name="Ovrebo C."/>
            <person name="Racz N."/>
            <person name="Riley R."/>
            <person name="Savchenko A."/>
            <person name="Shiryaev A."/>
            <person name="Soop K."/>
            <person name="Spirin V."/>
            <person name="Szebenyi C."/>
            <person name="Tomsovsky M."/>
            <person name="Tulloss R.E."/>
            <person name="Uehling J."/>
            <person name="Grigoriev I.V."/>
            <person name="Vagvolgyi C."/>
            <person name="Papp T."/>
            <person name="Martin F.M."/>
            <person name="Miettinen O."/>
            <person name="Hibbett D.S."/>
            <person name="Nagy L.G."/>
        </authorList>
    </citation>
    <scope>NUCLEOTIDE SEQUENCE [LARGE SCALE GENOMIC DNA]</scope>
    <source>
        <strain evidence="2 3">FP101781</strain>
    </source>
</reference>
<evidence type="ECO:0000313" key="2">
    <source>
        <dbReference type="EMBL" id="TEB21326.1"/>
    </source>
</evidence>
<organism evidence="2 3">
    <name type="scientific">Coprinellus micaceus</name>
    <name type="common">Glistening ink-cap mushroom</name>
    <name type="synonym">Coprinus micaceus</name>
    <dbReference type="NCBI Taxonomy" id="71717"/>
    <lineage>
        <taxon>Eukaryota</taxon>
        <taxon>Fungi</taxon>
        <taxon>Dikarya</taxon>
        <taxon>Basidiomycota</taxon>
        <taxon>Agaricomycotina</taxon>
        <taxon>Agaricomycetes</taxon>
        <taxon>Agaricomycetidae</taxon>
        <taxon>Agaricales</taxon>
        <taxon>Agaricineae</taxon>
        <taxon>Psathyrellaceae</taxon>
        <taxon>Coprinellus</taxon>
    </lineage>
</organism>
<comment type="caution">
    <text evidence="2">The sequence shown here is derived from an EMBL/GenBank/DDBJ whole genome shotgun (WGS) entry which is preliminary data.</text>
</comment>
<name>A0A4Y7SHI5_COPMI</name>
<evidence type="ECO:0000313" key="3">
    <source>
        <dbReference type="Proteomes" id="UP000298030"/>
    </source>
</evidence>
<protein>
    <submittedName>
        <fullName evidence="2">Uncharacterized protein</fullName>
    </submittedName>
</protein>